<sequence>MIHQLMNKLNEEGLIVLWCSQMEVLNHLSLECFLTHCGWNSTLESLMAGVPVVCYPQFSDQLMNAKMVEELCRIGVRVKVNEEGIAKREEIKKCVEMVMGGGENGKEMRLNAKKWRESGYYRRWLFRD</sequence>
<comment type="caution">
    <text evidence="1">The sequence shown here is derived from an EMBL/GenBank/DDBJ whole genome shotgun (WGS) entry which is preliminary data.</text>
</comment>
<accession>A0ACC1YIV7</accession>
<organism evidence="1 2">
    <name type="scientific">Melia azedarach</name>
    <name type="common">Chinaberry tree</name>
    <dbReference type="NCBI Taxonomy" id="155640"/>
    <lineage>
        <taxon>Eukaryota</taxon>
        <taxon>Viridiplantae</taxon>
        <taxon>Streptophyta</taxon>
        <taxon>Embryophyta</taxon>
        <taxon>Tracheophyta</taxon>
        <taxon>Spermatophyta</taxon>
        <taxon>Magnoliopsida</taxon>
        <taxon>eudicotyledons</taxon>
        <taxon>Gunneridae</taxon>
        <taxon>Pentapetalae</taxon>
        <taxon>rosids</taxon>
        <taxon>malvids</taxon>
        <taxon>Sapindales</taxon>
        <taxon>Meliaceae</taxon>
        <taxon>Melia</taxon>
    </lineage>
</organism>
<proteinExistence type="predicted"/>
<reference evidence="1 2" key="1">
    <citation type="journal article" date="2023" name="Science">
        <title>Complex scaffold remodeling in plant triterpene biosynthesis.</title>
        <authorList>
            <person name="De La Pena R."/>
            <person name="Hodgson H."/>
            <person name="Liu J.C."/>
            <person name="Stephenson M.J."/>
            <person name="Martin A.C."/>
            <person name="Owen C."/>
            <person name="Harkess A."/>
            <person name="Leebens-Mack J."/>
            <person name="Jimenez L.E."/>
            <person name="Osbourn A."/>
            <person name="Sattely E.S."/>
        </authorList>
    </citation>
    <scope>NUCLEOTIDE SEQUENCE [LARGE SCALE GENOMIC DNA]</scope>
    <source>
        <strain evidence="2">cv. JPN11</strain>
        <tissue evidence="1">Leaf</tissue>
    </source>
</reference>
<protein>
    <submittedName>
        <fullName evidence="1">Glycosyltransferase</fullName>
    </submittedName>
</protein>
<name>A0ACC1YIV7_MELAZ</name>
<dbReference type="Proteomes" id="UP001164539">
    <property type="component" value="Chromosome 3"/>
</dbReference>
<keyword evidence="2" id="KW-1185">Reference proteome</keyword>
<dbReference type="EMBL" id="CM051396">
    <property type="protein sequence ID" value="KAJ4723079.1"/>
    <property type="molecule type" value="Genomic_DNA"/>
</dbReference>
<evidence type="ECO:0000313" key="1">
    <source>
        <dbReference type="EMBL" id="KAJ4723079.1"/>
    </source>
</evidence>
<evidence type="ECO:0000313" key="2">
    <source>
        <dbReference type="Proteomes" id="UP001164539"/>
    </source>
</evidence>
<gene>
    <name evidence="1" type="ORF">OWV82_006491</name>
</gene>